<proteinExistence type="inferred from homology"/>
<evidence type="ECO:0000313" key="9">
    <source>
        <dbReference type="Proteomes" id="UP000830375"/>
    </source>
</evidence>
<dbReference type="InterPro" id="IPR036168">
    <property type="entry name" value="AP2_Mu_C_sf"/>
</dbReference>
<dbReference type="PROSITE" id="PS51072">
    <property type="entry name" value="MHD"/>
    <property type="match status" value="1"/>
</dbReference>
<dbReference type="InterPro" id="IPR050431">
    <property type="entry name" value="Adaptor_comp_med_subunit"/>
</dbReference>
<dbReference type="InterPro" id="IPR022775">
    <property type="entry name" value="AP_mu_sigma_su"/>
</dbReference>
<organism evidence="8 9">
    <name type="scientific">Labeo rohita</name>
    <name type="common">Indian major carp</name>
    <name type="synonym">Cyprinus rohita</name>
    <dbReference type="NCBI Taxonomy" id="84645"/>
    <lineage>
        <taxon>Eukaryota</taxon>
        <taxon>Metazoa</taxon>
        <taxon>Chordata</taxon>
        <taxon>Craniata</taxon>
        <taxon>Vertebrata</taxon>
        <taxon>Euteleostomi</taxon>
        <taxon>Actinopterygii</taxon>
        <taxon>Neopterygii</taxon>
        <taxon>Teleostei</taxon>
        <taxon>Ostariophysi</taxon>
        <taxon>Cypriniformes</taxon>
        <taxon>Cyprinidae</taxon>
        <taxon>Labeoninae</taxon>
        <taxon>Labeonini</taxon>
        <taxon>Labeo</taxon>
    </lineage>
</organism>
<dbReference type="PANTHER" id="PTHR10529">
    <property type="entry name" value="AP COMPLEX SUBUNIT MU"/>
    <property type="match status" value="1"/>
</dbReference>
<dbReference type="InterPro" id="IPR011012">
    <property type="entry name" value="Longin-like_dom_sf"/>
</dbReference>
<dbReference type="InterPro" id="IPR028565">
    <property type="entry name" value="MHD"/>
</dbReference>
<comment type="subcellular location">
    <subcellularLocation>
        <location evidence="1">Endomembrane system</location>
        <topology evidence="1">Peripheral membrane protein</topology>
    </subcellularLocation>
</comment>
<keyword evidence="9" id="KW-1185">Reference proteome</keyword>
<comment type="similarity">
    <text evidence="2 6">Belongs to the adaptor complexes medium subunit family.</text>
</comment>
<dbReference type="EMBL" id="JACTAM010000006">
    <property type="protein sequence ID" value="KAI2663618.1"/>
    <property type="molecule type" value="Genomic_DNA"/>
</dbReference>
<accession>A0ABQ8MLC9</accession>
<gene>
    <name evidence="8" type="ORF">H4Q32_012185</name>
</gene>
<dbReference type="Pfam" id="PF01217">
    <property type="entry name" value="Clat_adaptor_s"/>
    <property type="match status" value="1"/>
</dbReference>
<feature type="domain" description="MHD" evidence="7">
    <location>
        <begin position="168"/>
        <end position="475"/>
    </location>
</feature>
<evidence type="ECO:0000256" key="1">
    <source>
        <dbReference type="ARBA" id="ARBA00004184"/>
    </source>
</evidence>
<dbReference type="Pfam" id="PF00928">
    <property type="entry name" value="Adap_comp_sub"/>
    <property type="match status" value="1"/>
</dbReference>
<dbReference type="Proteomes" id="UP000830375">
    <property type="component" value="Unassembled WGS sequence"/>
</dbReference>
<dbReference type="CDD" id="cd14835">
    <property type="entry name" value="AP1_Mu_N"/>
    <property type="match status" value="1"/>
</dbReference>
<dbReference type="PROSITE" id="PS00990">
    <property type="entry name" value="CLAT_ADAPTOR_M_1"/>
    <property type="match status" value="1"/>
</dbReference>
<dbReference type="Gene3D" id="3.30.450.60">
    <property type="match status" value="1"/>
</dbReference>
<evidence type="ECO:0000313" key="8">
    <source>
        <dbReference type="EMBL" id="KAI2663618.1"/>
    </source>
</evidence>
<evidence type="ECO:0000256" key="2">
    <source>
        <dbReference type="ARBA" id="ARBA00005324"/>
    </source>
</evidence>
<evidence type="ECO:0000256" key="6">
    <source>
        <dbReference type="PIRNR" id="PIRNR005992"/>
    </source>
</evidence>
<reference evidence="8 9" key="1">
    <citation type="submission" date="2022-01" db="EMBL/GenBank/DDBJ databases">
        <title>A high-quality chromosome-level genome assembly of rohu carp, Labeo rohita.</title>
        <authorList>
            <person name="Arick M.A. II"/>
            <person name="Hsu C.-Y."/>
            <person name="Magbanua Z."/>
            <person name="Pechanova O."/>
            <person name="Grover C."/>
            <person name="Miller E."/>
            <person name="Thrash A."/>
            <person name="Ezzel L."/>
            <person name="Alam S."/>
            <person name="Benzie J."/>
            <person name="Hamilton M."/>
            <person name="Karsi A."/>
            <person name="Lawrence M.L."/>
            <person name="Peterson D.G."/>
        </authorList>
    </citation>
    <scope>NUCLEOTIDE SEQUENCE [LARGE SCALE GENOMIC DNA]</scope>
    <source>
        <strain evidence="9">BAU-BD-2019</strain>
        <tissue evidence="8">Blood</tissue>
    </source>
</reference>
<dbReference type="PRINTS" id="PR00314">
    <property type="entry name" value="CLATHRINADPT"/>
</dbReference>
<evidence type="ECO:0000256" key="4">
    <source>
        <dbReference type="ARBA" id="ARBA00022927"/>
    </source>
</evidence>
<dbReference type="SUPFAM" id="SSF49447">
    <property type="entry name" value="Second domain of Mu2 adaptin subunit (ap50) of ap2 adaptor"/>
    <property type="match status" value="1"/>
</dbReference>
<keyword evidence="3 6" id="KW-0813">Transport</keyword>
<dbReference type="PIRSF" id="PIRSF005992">
    <property type="entry name" value="Clathrin_mu"/>
    <property type="match status" value="1"/>
</dbReference>
<protein>
    <submittedName>
        <fullName evidence="8">AP-1 complex subunit mu-2</fullName>
    </submittedName>
</protein>
<comment type="caution">
    <text evidence="8">The sequence shown here is derived from an EMBL/GenBank/DDBJ whole genome shotgun (WGS) entry which is preliminary data.</text>
</comment>
<sequence length="477" mass="54099">MAASAIFILDLKGKVLICRNYMGSVDMNEIDNFMPIMMKREEDADLSPVVIHGSTHFLWIKHSNLYLVAITKKNTNAALVYSFLYKLVEVFTEYFKSLEEESIRDNFVTVYELMDEVMDFGFPQTTDSKILLEYITQQGHKLEVGAPRPPATVTNAVSWRSEGIKYRKNEVFMDVIESVNLLVSATGSVLRSEILGCIKLKVVLSGMPELRLGLNDKVLFEITGRAAAAPSRSHLRQRTQTPRASDLTSVFQLKPLRALSCSTNSPRSLCGLLFRFLSGEKSKSVELEDVKFHQCVRLSRFENDRTISFIPPDGESELMSYRLNTTVKPLIWIESVIEKFSHSRVEIKVKARSQFKSRSTANNVSILVPVPSDADSPKFKTTMGQAKWVPEKSAVEWNIKSFPGGKEFVMRAHFGLPSVESDELEGKRPITVKFEIPYFTVSGIQVRYLKIIEKSGYQALPWVRYITQSGDYQLRTN</sequence>
<evidence type="ECO:0000256" key="3">
    <source>
        <dbReference type="ARBA" id="ARBA00022448"/>
    </source>
</evidence>
<dbReference type="SUPFAM" id="SSF64356">
    <property type="entry name" value="SNARE-like"/>
    <property type="match status" value="1"/>
</dbReference>
<keyword evidence="5" id="KW-0472">Membrane</keyword>
<dbReference type="InterPro" id="IPR018240">
    <property type="entry name" value="Clathrin_mu_CS"/>
</dbReference>
<evidence type="ECO:0000256" key="5">
    <source>
        <dbReference type="ARBA" id="ARBA00023136"/>
    </source>
</evidence>
<dbReference type="InterPro" id="IPR001392">
    <property type="entry name" value="Clathrin_mu"/>
</dbReference>
<dbReference type="Gene3D" id="2.60.40.1170">
    <property type="entry name" value="Mu homology domain, subdomain B"/>
    <property type="match status" value="2"/>
</dbReference>
<evidence type="ECO:0000259" key="7">
    <source>
        <dbReference type="PROSITE" id="PS51072"/>
    </source>
</evidence>
<keyword evidence="4 6" id="KW-0653">Protein transport</keyword>
<name>A0ABQ8MLC9_LABRO</name>